<evidence type="ECO:0000256" key="5">
    <source>
        <dbReference type="SAM" id="Phobius"/>
    </source>
</evidence>
<feature type="transmembrane region" description="Helical" evidence="5">
    <location>
        <begin position="144"/>
        <end position="163"/>
    </location>
</feature>
<gene>
    <name evidence="7" type="ORF">RN79_01375</name>
</gene>
<dbReference type="AlphaFoldDB" id="A0A0C1HLT4"/>
<dbReference type="RefSeq" id="WP_039676772.1">
    <property type="nucleotide sequence ID" value="NZ_CP029207.1"/>
</dbReference>
<keyword evidence="2 5" id="KW-0812">Transmembrane</keyword>
<dbReference type="InterPro" id="IPR051784">
    <property type="entry name" value="Nod_factor_ABC_transporter"/>
</dbReference>
<dbReference type="GO" id="GO:0016020">
    <property type="term" value="C:membrane"/>
    <property type="evidence" value="ECO:0007669"/>
    <property type="project" value="UniProtKB-SubCell"/>
</dbReference>
<feature type="transmembrane region" description="Helical" evidence="5">
    <location>
        <begin position="20"/>
        <end position="37"/>
    </location>
</feature>
<evidence type="ECO:0000313" key="8">
    <source>
        <dbReference type="Proteomes" id="UP000031339"/>
    </source>
</evidence>
<accession>A0A0C1HLT4</accession>
<evidence type="ECO:0000313" key="7">
    <source>
        <dbReference type="EMBL" id="KIC78254.1"/>
    </source>
</evidence>
<dbReference type="Proteomes" id="UP000031339">
    <property type="component" value="Unassembled WGS sequence"/>
</dbReference>
<feature type="domain" description="ABC-2 type transporter transmembrane" evidence="6">
    <location>
        <begin position="3"/>
        <end position="220"/>
    </location>
</feature>
<dbReference type="EMBL" id="JWIY01000001">
    <property type="protein sequence ID" value="KIC78254.1"/>
    <property type="molecule type" value="Genomic_DNA"/>
</dbReference>
<evidence type="ECO:0000256" key="1">
    <source>
        <dbReference type="ARBA" id="ARBA00004141"/>
    </source>
</evidence>
<feature type="transmembrane region" description="Helical" evidence="5">
    <location>
        <begin position="258"/>
        <end position="279"/>
    </location>
</feature>
<feature type="transmembrane region" description="Helical" evidence="5">
    <location>
        <begin position="101"/>
        <end position="124"/>
    </location>
</feature>
<feature type="transmembrane region" description="Helical" evidence="5">
    <location>
        <begin position="57"/>
        <end position="80"/>
    </location>
</feature>
<keyword evidence="4 5" id="KW-0472">Membrane</keyword>
<dbReference type="InterPro" id="IPR013525">
    <property type="entry name" value="ABC2_TM"/>
</dbReference>
<evidence type="ECO:0000259" key="6">
    <source>
        <dbReference type="Pfam" id="PF01061"/>
    </source>
</evidence>
<evidence type="ECO:0000256" key="3">
    <source>
        <dbReference type="ARBA" id="ARBA00022989"/>
    </source>
</evidence>
<organism evidence="7 8">
    <name type="scientific">Streptococcus constellatus</name>
    <dbReference type="NCBI Taxonomy" id="76860"/>
    <lineage>
        <taxon>Bacteria</taxon>
        <taxon>Bacillati</taxon>
        <taxon>Bacillota</taxon>
        <taxon>Bacilli</taxon>
        <taxon>Lactobacillales</taxon>
        <taxon>Streptococcaceae</taxon>
        <taxon>Streptococcus</taxon>
        <taxon>Streptococcus anginosus group</taxon>
    </lineage>
</organism>
<proteinExistence type="predicted"/>
<evidence type="ECO:0000256" key="4">
    <source>
        <dbReference type="ARBA" id="ARBA00023136"/>
    </source>
</evidence>
<keyword evidence="3 5" id="KW-1133">Transmembrane helix</keyword>
<comment type="caution">
    <text evidence="7">The sequence shown here is derived from an EMBL/GenBank/DDBJ whole genome shotgun (WGS) entry which is preliminary data.</text>
</comment>
<sequence length="287" mass="32447">MMMLMKRNILLYFRNRSGVILSLLGAMISFILYLVFLKVNIKDSWSQVPHSNQLLDSWLIGGTLAITGLTTTFSSFSQLAKDRGSKVTQDLILTDLGRWGLSISYLLSTTFIGFLMQIIMFAVMEGYFIWEDQIVFDWTLLPQILLIMVLNALLCSIFNGILVNRFKSVDTLGKLATIIGAASGFLVGTYIPIGVLPSFAQMIMKCTPSTYVASLFRQVMMKDNLATTFHHNTAAQDYFKKMMGIQLKWDSLLTIKETCYIVVIVLVALLFIWIIQQIATNRWTKTA</sequence>
<dbReference type="GO" id="GO:0140359">
    <property type="term" value="F:ABC-type transporter activity"/>
    <property type="evidence" value="ECO:0007669"/>
    <property type="project" value="InterPro"/>
</dbReference>
<reference evidence="7 8" key="1">
    <citation type="submission" date="2014-12" db="EMBL/GenBank/DDBJ databases">
        <title>Partial genome sequence of Streptococcus constellatus KCOM 1650 (= ChDC B144).</title>
        <authorList>
            <person name="Kook J.-K."/>
            <person name="Park S.-N."/>
            <person name="Lim Y.K."/>
            <person name="Jo E."/>
        </authorList>
    </citation>
    <scope>NUCLEOTIDE SEQUENCE [LARGE SCALE GENOMIC DNA]</scope>
    <source>
        <strain evidence="7 8">KCOM 1650</strain>
    </source>
</reference>
<protein>
    <submittedName>
        <fullName evidence="7">Multidrug ABC transporter permease</fullName>
    </submittedName>
</protein>
<dbReference type="PANTHER" id="PTHR43229">
    <property type="entry name" value="NODULATION PROTEIN J"/>
    <property type="match status" value="1"/>
</dbReference>
<name>A0A0C1HLT4_STRCV</name>
<dbReference type="Pfam" id="PF01061">
    <property type="entry name" value="ABC2_membrane"/>
    <property type="match status" value="1"/>
</dbReference>
<dbReference type="PANTHER" id="PTHR43229:SF2">
    <property type="entry name" value="NODULATION PROTEIN J"/>
    <property type="match status" value="1"/>
</dbReference>
<feature type="transmembrane region" description="Helical" evidence="5">
    <location>
        <begin position="175"/>
        <end position="193"/>
    </location>
</feature>
<comment type="subcellular location">
    <subcellularLocation>
        <location evidence="1">Membrane</location>
        <topology evidence="1">Multi-pass membrane protein</topology>
    </subcellularLocation>
</comment>
<dbReference type="OrthoDB" id="162334at2"/>
<evidence type="ECO:0000256" key="2">
    <source>
        <dbReference type="ARBA" id="ARBA00022692"/>
    </source>
</evidence>